<comment type="caution">
    <text evidence="10">Lacks conserved residue(s) required for the propagation of feature annotation.</text>
</comment>
<feature type="transmembrane region" description="Helical" evidence="10">
    <location>
        <begin position="105"/>
        <end position="123"/>
    </location>
</feature>
<evidence type="ECO:0000256" key="7">
    <source>
        <dbReference type="ARBA" id="ARBA00023170"/>
    </source>
</evidence>
<dbReference type="GO" id="GO:0032870">
    <property type="term" value="P:cellular response to hormone stimulus"/>
    <property type="evidence" value="ECO:0007669"/>
    <property type="project" value="TreeGrafter"/>
</dbReference>
<dbReference type="SUPFAM" id="SSF81321">
    <property type="entry name" value="Family A G protein-coupled receptor-like"/>
    <property type="match status" value="1"/>
</dbReference>
<keyword evidence="8 10" id="KW-0325">Glycoprotein</keyword>
<evidence type="ECO:0000256" key="4">
    <source>
        <dbReference type="ARBA" id="ARBA00022989"/>
    </source>
</evidence>
<comment type="caution">
    <text evidence="12">The sequence shown here is derived from an EMBL/GenBank/DDBJ whole genome shotgun (WGS) entry which is preliminary data.</text>
</comment>
<feature type="transmembrane region" description="Helical" evidence="10">
    <location>
        <begin position="65"/>
        <end position="85"/>
    </location>
</feature>
<evidence type="ECO:0000256" key="8">
    <source>
        <dbReference type="ARBA" id="ARBA00023180"/>
    </source>
</evidence>
<dbReference type="Proteomes" id="UP000242188">
    <property type="component" value="Unassembled WGS sequence"/>
</dbReference>
<keyword evidence="4 10" id="KW-1133">Transmembrane helix</keyword>
<keyword evidence="14" id="KW-1185">Reference proteome</keyword>
<evidence type="ECO:0000313" key="13">
    <source>
        <dbReference type="EMBL" id="OWF36878.1"/>
    </source>
</evidence>
<keyword evidence="7 10" id="KW-0675">Receptor</keyword>
<evidence type="ECO:0000313" key="14">
    <source>
        <dbReference type="Proteomes" id="UP000242188"/>
    </source>
</evidence>
<evidence type="ECO:0000313" key="12">
    <source>
        <dbReference type="EMBL" id="OWF35858.1"/>
    </source>
</evidence>
<evidence type="ECO:0000256" key="2">
    <source>
        <dbReference type="ARBA" id="ARBA00022475"/>
    </source>
</evidence>
<dbReference type="PROSITE" id="PS00237">
    <property type="entry name" value="G_PROTEIN_RECEP_F1_1"/>
    <property type="match status" value="1"/>
</dbReference>
<feature type="transmembrane region" description="Helical" evidence="10">
    <location>
        <begin position="189"/>
        <end position="210"/>
    </location>
</feature>
<keyword evidence="2" id="KW-1003">Cell membrane</keyword>
<dbReference type="OrthoDB" id="6435638at2759"/>
<evidence type="ECO:0000256" key="5">
    <source>
        <dbReference type="ARBA" id="ARBA00023040"/>
    </source>
</evidence>
<evidence type="ECO:0000256" key="10">
    <source>
        <dbReference type="RuleBase" id="RU046427"/>
    </source>
</evidence>
<proteinExistence type="inferred from homology"/>
<dbReference type="STRING" id="6573.A0A210PH80"/>
<reference evidence="12 14" key="1">
    <citation type="journal article" date="2017" name="Nat. Ecol. Evol.">
        <title>Scallop genome provides insights into evolution of bilaterian karyotype and development.</title>
        <authorList>
            <person name="Wang S."/>
            <person name="Zhang J."/>
            <person name="Jiao W."/>
            <person name="Li J."/>
            <person name="Xun X."/>
            <person name="Sun Y."/>
            <person name="Guo X."/>
            <person name="Huan P."/>
            <person name="Dong B."/>
            <person name="Zhang L."/>
            <person name="Hu X."/>
            <person name="Sun X."/>
            <person name="Wang J."/>
            <person name="Zhao C."/>
            <person name="Wang Y."/>
            <person name="Wang D."/>
            <person name="Huang X."/>
            <person name="Wang R."/>
            <person name="Lv J."/>
            <person name="Li Y."/>
            <person name="Zhang Z."/>
            <person name="Liu B."/>
            <person name="Lu W."/>
            <person name="Hui Y."/>
            <person name="Liang J."/>
            <person name="Zhou Z."/>
            <person name="Hou R."/>
            <person name="Li X."/>
            <person name="Liu Y."/>
            <person name="Li H."/>
            <person name="Ning X."/>
            <person name="Lin Y."/>
            <person name="Zhao L."/>
            <person name="Xing Q."/>
            <person name="Dou J."/>
            <person name="Li Y."/>
            <person name="Mao J."/>
            <person name="Guo H."/>
            <person name="Dou H."/>
            <person name="Li T."/>
            <person name="Mu C."/>
            <person name="Jiang W."/>
            <person name="Fu Q."/>
            <person name="Fu X."/>
            <person name="Miao Y."/>
            <person name="Liu J."/>
            <person name="Yu Q."/>
            <person name="Li R."/>
            <person name="Liao H."/>
            <person name="Li X."/>
            <person name="Kong Y."/>
            <person name="Jiang Z."/>
            <person name="Chourrout D."/>
            <person name="Li R."/>
            <person name="Bao Z."/>
        </authorList>
    </citation>
    <scope>NUCLEOTIDE SEQUENCE [LARGE SCALE GENOMIC DNA]</scope>
    <source>
        <strain evidence="12 14">PY_sf001</strain>
    </source>
</reference>
<dbReference type="PRINTS" id="PR00237">
    <property type="entry name" value="GPCRRHODOPSN"/>
</dbReference>
<dbReference type="GO" id="GO:0005886">
    <property type="term" value="C:plasma membrane"/>
    <property type="evidence" value="ECO:0007669"/>
    <property type="project" value="UniProtKB-SubCell"/>
</dbReference>
<dbReference type="GO" id="GO:0042277">
    <property type="term" value="F:peptide binding"/>
    <property type="evidence" value="ECO:0007669"/>
    <property type="project" value="TreeGrafter"/>
</dbReference>
<comment type="similarity">
    <text evidence="10">Belongs to the G-protein coupled receptor 1 family. Vasopressin/oxytocin receptor subfamily.</text>
</comment>
<feature type="transmembrane region" description="Helical" evidence="10">
    <location>
        <begin position="143"/>
        <end position="165"/>
    </location>
</feature>
<evidence type="ECO:0000256" key="6">
    <source>
        <dbReference type="ARBA" id="ARBA00023136"/>
    </source>
</evidence>
<keyword evidence="6 10" id="KW-0472">Membrane</keyword>
<dbReference type="InterPro" id="IPR001817">
    <property type="entry name" value="Vasoprsn_rcpt"/>
</dbReference>
<dbReference type="GO" id="GO:0005000">
    <property type="term" value="F:vasopressin receptor activity"/>
    <property type="evidence" value="ECO:0007669"/>
    <property type="project" value="InterPro"/>
</dbReference>
<feature type="transmembrane region" description="Helical" evidence="10">
    <location>
        <begin position="31"/>
        <end position="53"/>
    </location>
</feature>
<protein>
    <submittedName>
        <fullName evidence="12">Cephalotocin receptor 1</fullName>
    </submittedName>
</protein>
<gene>
    <name evidence="13" type="ORF">KP79_PYT02716</name>
    <name evidence="12" type="ORF">KP79_PYT24341</name>
</gene>
<dbReference type="AlphaFoldDB" id="A0A210PH80"/>
<dbReference type="PANTHER" id="PTHR24241:SF161">
    <property type="entry name" value="G-PROTEIN COUPLED RECEPTORS FAMILY 1 PROFILE DOMAIN-CONTAINING PROTEIN"/>
    <property type="match status" value="1"/>
</dbReference>
<sequence length="326" mass="37250">MENTSNSALLGNANRTIQNNERNEELAQAEIGVSSAIFILAVFGNSTVFLVFLLRRRSLTRMHLLMLHLSAADLSVAFFNVLPQLIWDVTYVFYGNDVICRFVKYFQLVVVYASAYVLVMTAIDRYFAICRPLVSHQWSSRTVHYMVAIAWIISLILSLPQIYIFSYMERTPEVFDCWATFDPSWTLELYITFNSVTVYVIPIIILTFCYGRMCYAVWKRGRVGEQIVSSTNIQWNHTDMSEKAKNNQGNDQVGKGDLHGSYQYRKGGSSDGHSRHGQPRGAIPRAKVRTVRLTLTVVFCFFVCSSPFHFAQLWAAFDPYAPFTSK</sequence>
<evidence type="ECO:0000259" key="11">
    <source>
        <dbReference type="PROSITE" id="PS50262"/>
    </source>
</evidence>
<dbReference type="InterPro" id="IPR017452">
    <property type="entry name" value="GPCR_Rhodpsn_7TM"/>
</dbReference>
<feature type="domain" description="G-protein coupled receptors family 1 profile" evidence="11">
    <location>
        <begin position="44"/>
        <end position="326"/>
    </location>
</feature>
<dbReference type="EMBL" id="NEDP02076702">
    <property type="protein sequence ID" value="OWF35858.1"/>
    <property type="molecule type" value="Genomic_DNA"/>
</dbReference>
<comment type="subcellular location">
    <subcellularLocation>
        <location evidence="1 10">Cell membrane</location>
        <topology evidence="1 10">Multi-pass membrane protein</topology>
    </subcellularLocation>
</comment>
<dbReference type="Pfam" id="PF00001">
    <property type="entry name" value="7tm_1"/>
    <property type="match status" value="1"/>
</dbReference>
<accession>A0A210PH80</accession>
<dbReference type="PROSITE" id="PS50262">
    <property type="entry name" value="G_PROTEIN_RECEP_F1_2"/>
    <property type="match status" value="1"/>
</dbReference>
<evidence type="ECO:0000256" key="9">
    <source>
        <dbReference type="ARBA" id="ARBA00023224"/>
    </source>
</evidence>
<dbReference type="PRINTS" id="PR00896">
    <property type="entry name" value="VASOPRESSINR"/>
</dbReference>
<keyword evidence="5 10" id="KW-0297">G-protein coupled receptor</keyword>
<keyword evidence="9 10" id="KW-0807">Transducer</keyword>
<name>A0A210PH80_MIZYE</name>
<dbReference type="EMBL" id="NEDP02075895">
    <property type="protein sequence ID" value="OWF36878.1"/>
    <property type="molecule type" value="Genomic_DNA"/>
</dbReference>
<dbReference type="Gene3D" id="1.20.1070.10">
    <property type="entry name" value="Rhodopsin 7-helix transmembrane proteins"/>
    <property type="match status" value="1"/>
</dbReference>
<evidence type="ECO:0000256" key="1">
    <source>
        <dbReference type="ARBA" id="ARBA00004651"/>
    </source>
</evidence>
<keyword evidence="3 10" id="KW-0812">Transmembrane</keyword>
<evidence type="ECO:0000256" key="3">
    <source>
        <dbReference type="ARBA" id="ARBA00022692"/>
    </source>
</evidence>
<dbReference type="PANTHER" id="PTHR24241">
    <property type="entry name" value="NEUROPEPTIDE RECEPTOR-RELATED G-PROTEIN COUPLED RECEPTOR"/>
    <property type="match status" value="1"/>
</dbReference>
<dbReference type="InterPro" id="IPR000276">
    <property type="entry name" value="GPCR_Rhodpsn"/>
</dbReference>
<organism evidence="12 14">
    <name type="scientific">Mizuhopecten yessoensis</name>
    <name type="common">Japanese scallop</name>
    <name type="synonym">Patinopecten yessoensis</name>
    <dbReference type="NCBI Taxonomy" id="6573"/>
    <lineage>
        <taxon>Eukaryota</taxon>
        <taxon>Metazoa</taxon>
        <taxon>Spiralia</taxon>
        <taxon>Lophotrochozoa</taxon>
        <taxon>Mollusca</taxon>
        <taxon>Bivalvia</taxon>
        <taxon>Autobranchia</taxon>
        <taxon>Pteriomorphia</taxon>
        <taxon>Pectinida</taxon>
        <taxon>Pectinoidea</taxon>
        <taxon>Pectinidae</taxon>
        <taxon>Mizuhopecten</taxon>
    </lineage>
</organism>
<feature type="transmembrane region" description="Helical" evidence="10">
    <location>
        <begin position="293"/>
        <end position="317"/>
    </location>
</feature>
<dbReference type="CDD" id="cd15196">
    <property type="entry name" value="7tmA_Vasopressin_Oxytocin"/>
    <property type="match status" value="1"/>
</dbReference>